<proteinExistence type="predicted"/>
<sequence length="220" mass="23405">MFANKKILLTTVAIATVLSLGATTFIVNAVSNSSVLEQLKSPTKKSKAAQSTDQDNAKPASTDQVTGNQSGASTQSQSQTTDTSNQGQSNASSNTLTQDDFRDSDDVAYRSIALYGLAHGDGAWQRLNTVQKKGIVMSKVTSQNGPTFVAKATGDSSSTAGAYYHFDMSNSAAPQSDPKPLSFSQANDQQYRASIPEVLNYVNQVGGRRAIQNLKLQLNE</sequence>
<organism evidence="2 3">
    <name type="scientific">Fructobacillus pseudoficulneus</name>
    <dbReference type="NCBI Taxonomy" id="220714"/>
    <lineage>
        <taxon>Bacteria</taxon>
        <taxon>Bacillati</taxon>
        <taxon>Bacillota</taxon>
        <taxon>Bacilli</taxon>
        <taxon>Lactobacillales</taxon>
        <taxon>Lactobacillaceae</taxon>
        <taxon>Fructobacillus</taxon>
    </lineage>
</organism>
<gene>
    <name evidence="2" type="ORF">FPFC_012070</name>
</gene>
<evidence type="ECO:0000313" key="3">
    <source>
        <dbReference type="Proteomes" id="UP000061227"/>
    </source>
</evidence>
<protein>
    <submittedName>
        <fullName evidence="2">Uncharacterized protein</fullName>
    </submittedName>
</protein>
<feature type="compositionally biased region" description="Polar residues" evidence="1">
    <location>
        <begin position="48"/>
        <end position="65"/>
    </location>
</feature>
<reference evidence="2 3" key="1">
    <citation type="journal article" date="2015" name="BMC Genomics">
        <title>Comparative genomics of Fructobacillus spp. and Leuconostoc spp. reveals niche-specific evolution of Fructobacillus spp.</title>
        <authorList>
            <person name="Endo A."/>
            <person name="Tanizawa Y."/>
            <person name="Tanaka N."/>
            <person name="Maeno S."/>
            <person name="Kumar H."/>
            <person name="Shiwa Y."/>
            <person name="Okada S."/>
            <person name="Yoshikawa H."/>
            <person name="Dicks L."/>
            <person name="Nakagawa J."/>
            <person name="Arita M."/>
        </authorList>
    </citation>
    <scope>NUCLEOTIDE SEQUENCE [LARGE SCALE GENOMIC DNA]</scope>
    <source>
        <strain evidence="2 3">DSM 15468</strain>
    </source>
</reference>
<dbReference type="Proteomes" id="UP000061227">
    <property type="component" value="Unassembled WGS sequence"/>
</dbReference>
<dbReference type="OrthoDB" id="2152139at2"/>
<evidence type="ECO:0000256" key="1">
    <source>
        <dbReference type="SAM" id="MobiDB-lite"/>
    </source>
</evidence>
<name>A0A3F3GVJ6_9LACO</name>
<evidence type="ECO:0000313" key="2">
    <source>
        <dbReference type="EMBL" id="GAP02327.1"/>
    </source>
</evidence>
<accession>A0A3F3GVJ6</accession>
<dbReference type="AlphaFoldDB" id="A0A3F3GVJ6"/>
<dbReference type="RefSeq" id="WP_059375828.1">
    <property type="nucleotide sequence ID" value="NZ_DF968063.1"/>
</dbReference>
<dbReference type="EMBL" id="DF968063">
    <property type="protein sequence ID" value="GAP02327.1"/>
    <property type="molecule type" value="Genomic_DNA"/>
</dbReference>
<feature type="compositionally biased region" description="Low complexity" evidence="1">
    <location>
        <begin position="66"/>
        <end position="90"/>
    </location>
</feature>
<keyword evidence="3" id="KW-1185">Reference proteome</keyword>
<feature type="region of interest" description="Disordered" evidence="1">
    <location>
        <begin position="38"/>
        <end position="100"/>
    </location>
</feature>